<dbReference type="SUPFAM" id="SSF57424">
    <property type="entry name" value="LDL receptor-like module"/>
    <property type="match status" value="1"/>
</dbReference>
<feature type="disulfide bond" evidence="2">
    <location>
        <begin position="77"/>
        <end position="95"/>
    </location>
</feature>
<protein>
    <submittedName>
        <fullName evidence="5">Complement factor I</fullName>
    </submittedName>
</protein>
<feature type="disulfide bond" evidence="2">
    <location>
        <begin position="117"/>
        <end position="135"/>
    </location>
</feature>
<comment type="caution">
    <text evidence="5">The sequence shown here is derived from an EMBL/GenBank/DDBJ whole genome shotgun (WGS) entry which is preliminary data.</text>
</comment>
<evidence type="ECO:0000313" key="6">
    <source>
        <dbReference type="Proteomes" id="UP000324222"/>
    </source>
</evidence>
<evidence type="ECO:0000256" key="3">
    <source>
        <dbReference type="SAM" id="MobiDB-lite"/>
    </source>
</evidence>
<evidence type="ECO:0000256" key="2">
    <source>
        <dbReference type="PROSITE-ProRule" id="PRU00124"/>
    </source>
</evidence>
<name>A0A5B7D667_PORTR</name>
<accession>A0A5B7D667</accession>
<reference evidence="5 6" key="1">
    <citation type="submission" date="2019-05" db="EMBL/GenBank/DDBJ databases">
        <title>Another draft genome of Portunus trituberculatus and its Hox gene families provides insights of decapod evolution.</title>
        <authorList>
            <person name="Jeong J.-H."/>
            <person name="Song I."/>
            <person name="Kim S."/>
            <person name="Choi T."/>
            <person name="Kim D."/>
            <person name="Ryu S."/>
            <person name="Kim W."/>
        </authorList>
    </citation>
    <scope>NUCLEOTIDE SEQUENCE [LARGE SCALE GENOMIC DNA]</scope>
    <source>
        <tissue evidence="5">Muscle</tissue>
    </source>
</reference>
<feature type="disulfide bond" evidence="2">
    <location>
        <begin position="129"/>
        <end position="144"/>
    </location>
</feature>
<keyword evidence="1 2" id="KW-1015">Disulfide bond</keyword>
<proteinExistence type="predicted"/>
<dbReference type="PROSITE" id="PS50068">
    <property type="entry name" value="LDLRA_2"/>
    <property type="match status" value="2"/>
</dbReference>
<sequence>MRLILLLLLLVLLTHALLSHAMPKPSDDFTFQDEDMFEEILASEPSSLQENSQEERKGDRNAGGGSGRCASDHMFICAGGEEVCEVQKCDGVQDCPMADDEDCGDGGGCDGDHIFICASGKEICDVQVCDGLVDCPMMDDEAGCSE</sequence>
<keyword evidence="4" id="KW-0732">Signal</keyword>
<dbReference type="Gene3D" id="4.10.400.10">
    <property type="entry name" value="Low-density Lipoprotein Receptor"/>
    <property type="match status" value="1"/>
</dbReference>
<evidence type="ECO:0000313" key="5">
    <source>
        <dbReference type="EMBL" id="MPC16772.1"/>
    </source>
</evidence>
<comment type="caution">
    <text evidence="2">Lacks conserved residue(s) required for the propagation of feature annotation.</text>
</comment>
<dbReference type="EMBL" id="VSRR010000535">
    <property type="protein sequence ID" value="MPC16772.1"/>
    <property type="molecule type" value="Genomic_DNA"/>
</dbReference>
<evidence type="ECO:0000256" key="4">
    <source>
        <dbReference type="SAM" id="SignalP"/>
    </source>
</evidence>
<dbReference type="Proteomes" id="UP000324222">
    <property type="component" value="Unassembled WGS sequence"/>
</dbReference>
<organism evidence="5 6">
    <name type="scientific">Portunus trituberculatus</name>
    <name type="common">Swimming crab</name>
    <name type="synonym">Neptunus trituberculatus</name>
    <dbReference type="NCBI Taxonomy" id="210409"/>
    <lineage>
        <taxon>Eukaryota</taxon>
        <taxon>Metazoa</taxon>
        <taxon>Ecdysozoa</taxon>
        <taxon>Arthropoda</taxon>
        <taxon>Crustacea</taxon>
        <taxon>Multicrustacea</taxon>
        <taxon>Malacostraca</taxon>
        <taxon>Eumalacostraca</taxon>
        <taxon>Eucarida</taxon>
        <taxon>Decapoda</taxon>
        <taxon>Pleocyemata</taxon>
        <taxon>Brachyura</taxon>
        <taxon>Eubrachyura</taxon>
        <taxon>Portunoidea</taxon>
        <taxon>Portunidae</taxon>
        <taxon>Portuninae</taxon>
        <taxon>Portunus</taxon>
    </lineage>
</organism>
<dbReference type="SMART" id="SM00192">
    <property type="entry name" value="LDLa"/>
    <property type="match status" value="2"/>
</dbReference>
<feature type="signal peptide" evidence="4">
    <location>
        <begin position="1"/>
        <end position="21"/>
    </location>
</feature>
<dbReference type="InterPro" id="IPR036055">
    <property type="entry name" value="LDL_receptor-like_sf"/>
</dbReference>
<gene>
    <name evidence="5" type="primary">Cfi_1</name>
    <name evidence="5" type="ORF">E2C01_009608</name>
</gene>
<dbReference type="InterPro" id="IPR002172">
    <property type="entry name" value="LDrepeatLR_classA_rpt"/>
</dbReference>
<evidence type="ECO:0000256" key="1">
    <source>
        <dbReference type="ARBA" id="ARBA00023157"/>
    </source>
</evidence>
<feature type="region of interest" description="Disordered" evidence="3">
    <location>
        <begin position="42"/>
        <end position="67"/>
    </location>
</feature>
<keyword evidence="6" id="KW-1185">Reference proteome</keyword>
<feature type="chain" id="PRO_5022732986" evidence="4">
    <location>
        <begin position="22"/>
        <end position="146"/>
    </location>
</feature>
<dbReference type="AlphaFoldDB" id="A0A5B7D667"/>